<sequence length="297" mass="32931">MTNHTNVPRANGIGYLQVIDASPTDLNTVTTVLQRSVSIADKLGQRDVVIVFDQAIYAKALEIIWKKPVEFERVVLRMGAFHTACAFIAVIGKRFGDAGLGDLLLESGVIGSGSLTGVFEAFERLRWEAFGSWLNSNDENEFLDSNFQASVLSILAQIRRNLTADNFKTLLMSPYVGKLFEAFSVYCNRSSHGFSRSPVDQTIEQTLNRDTKTRGGIVGFSLNKGSVKRWLLNAHERASISSKCRDLAGMVNPETSAQKELGKTRMKRDETDVLKLVQTLQSWTNPFETSEQLSGLS</sequence>
<dbReference type="EMBL" id="CACVKT020008446">
    <property type="protein sequence ID" value="CAC5415491.1"/>
    <property type="molecule type" value="Genomic_DNA"/>
</dbReference>
<name>A0A6J8E8W2_MYTCO</name>
<accession>A0A6J8E8W2</accession>
<evidence type="ECO:0000313" key="1">
    <source>
        <dbReference type="EMBL" id="CAC5415491.1"/>
    </source>
</evidence>
<dbReference type="OrthoDB" id="6766252at2759"/>
<dbReference type="Proteomes" id="UP000507470">
    <property type="component" value="Unassembled WGS sequence"/>
</dbReference>
<dbReference type="PANTHER" id="PTHR46704:SF9">
    <property type="entry name" value="BHLH DOMAIN-CONTAINING PROTEIN"/>
    <property type="match status" value="1"/>
</dbReference>
<protein>
    <submittedName>
        <fullName evidence="1">Uncharacterized protein</fullName>
    </submittedName>
</protein>
<organism evidence="1 2">
    <name type="scientific">Mytilus coruscus</name>
    <name type="common">Sea mussel</name>
    <dbReference type="NCBI Taxonomy" id="42192"/>
    <lineage>
        <taxon>Eukaryota</taxon>
        <taxon>Metazoa</taxon>
        <taxon>Spiralia</taxon>
        <taxon>Lophotrochozoa</taxon>
        <taxon>Mollusca</taxon>
        <taxon>Bivalvia</taxon>
        <taxon>Autobranchia</taxon>
        <taxon>Pteriomorphia</taxon>
        <taxon>Mytilida</taxon>
        <taxon>Mytiloidea</taxon>
        <taxon>Mytilidae</taxon>
        <taxon>Mytilinae</taxon>
        <taxon>Mytilus</taxon>
    </lineage>
</organism>
<dbReference type="AlphaFoldDB" id="A0A6J8E8W2"/>
<proteinExistence type="predicted"/>
<dbReference type="PANTHER" id="PTHR46704">
    <property type="entry name" value="CXC DOMAIN-CONTAINING PROTEIN-RELATED"/>
    <property type="match status" value="1"/>
</dbReference>
<evidence type="ECO:0000313" key="2">
    <source>
        <dbReference type="Proteomes" id="UP000507470"/>
    </source>
</evidence>
<reference evidence="1 2" key="1">
    <citation type="submission" date="2020-06" db="EMBL/GenBank/DDBJ databases">
        <authorList>
            <person name="Li R."/>
            <person name="Bekaert M."/>
        </authorList>
    </citation>
    <scope>NUCLEOTIDE SEQUENCE [LARGE SCALE GENOMIC DNA]</scope>
    <source>
        <strain evidence="2">wild</strain>
    </source>
</reference>
<gene>
    <name evidence="1" type="ORF">MCOR_48185</name>
</gene>
<keyword evidence="2" id="KW-1185">Reference proteome</keyword>